<dbReference type="Proteomes" id="UP001298681">
    <property type="component" value="Unassembled WGS sequence"/>
</dbReference>
<dbReference type="SMART" id="SM00530">
    <property type="entry name" value="HTH_XRE"/>
    <property type="match status" value="1"/>
</dbReference>
<dbReference type="RefSeq" id="WP_237967009.1">
    <property type="nucleotide sequence ID" value="NZ_JAKNHQ010000015.1"/>
</dbReference>
<organism evidence="3 4">
    <name type="scientific">Anaeromassilibacillus senegalensis</name>
    <dbReference type="NCBI Taxonomy" id="1673717"/>
    <lineage>
        <taxon>Bacteria</taxon>
        <taxon>Bacillati</taxon>
        <taxon>Bacillota</taxon>
        <taxon>Clostridia</taxon>
        <taxon>Eubacteriales</taxon>
        <taxon>Acutalibacteraceae</taxon>
        <taxon>Anaeromassilibacillus</taxon>
    </lineage>
</organism>
<reference evidence="3 4" key="1">
    <citation type="submission" date="2022-01" db="EMBL/GenBank/DDBJ databases">
        <title>Collection of gut derived symbiotic bacterial strains cultured from healthy donors.</title>
        <authorList>
            <person name="Lin H."/>
            <person name="Kohout C."/>
            <person name="Waligurski E."/>
            <person name="Pamer E.G."/>
        </authorList>
    </citation>
    <scope>NUCLEOTIDE SEQUENCE [LARGE SCALE GENOMIC DNA]</scope>
    <source>
        <strain evidence="3 4">DFI.7.58</strain>
    </source>
</reference>
<evidence type="ECO:0000313" key="3">
    <source>
        <dbReference type="EMBL" id="MCG4611429.1"/>
    </source>
</evidence>
<sequence>MDVQQHIRELMEERGWSEYKLAKMANLPQSTISNLFKRNNVPTLYTLEAICKAFGMTLAQFFSEGKEPMELTEEQRALFAKWATLSEEQKRVLFELIDIM</sequence>
<dbReference type="Pfam" id="PF13443">
    <property type="entry name" value="HTH_26"/>
    <property type="match status" value="1"/>
</dbReference>
<evidence type="ECO:0000259" key="2">
    <source>
        <dbReference type="PROSITE" id="PS50943"/>
    </source>
</evidence>
<evidence type="ECO:0000313" key="4">
    <source>
        <dbReference type="Proteomes" id="UP001298681"/>
    </source>
</evidence>
<protein>
    <submittedName>
        <fullName evidence="3">Helix-turn-helix transcriptional regulator</fullName>
    </submittedName>
</protein>
<comment type="caution">
    <text evidence="3">The sequence shown here is derived from an EMBL/GenBank/DDBJ whole genome shotgun (WGS) entry which is preliminary data.</text>
</comment>
<dbReference type="PANTHER" id="PTHR46797:SF1">
    <property type="entry name" value="METHYLPHOSPHONATE SYNTHASE"/>
    <property type="match status" value="1"/>
</dbReference>
<dbReference type="PANTHER" id="PTHR46797">
    <property type="entry name" value="HTH-TYPE TRANSCRIPTIONAL REGULATOR"/>
    <property type="match status" value="1"/>
</dbReference>
<dbReference type="InterPro" id="IPR050807">
    <property type="entry name" value="TransReg_Diox_bact_type"/>
</dbReference>
<accession>A0ABS9MLX2</accession>
<dbReference type="InterPro" id="IPR010982">
    <property type="entry name" value="Lambda_DNA-bd_dom_sf"/>
</dbReference>
<proteinExistence type="predicted"/>
<dbReference type="InterPro" id="IPR001387">
    <property type="entry name" value="Cro/C1-type_HTH"/>
</dbReference>
<dbReference type="EMBL" id="JAKNHQ010000015">
    <property type="protein sequence ID" value="MCG4611429.1"/>
    <property type="molecule type" value="Genomic_DNA"/>
</dbReference>
<evidence type="ECO:0000256" key="1">
    <source>
        <dbReference type="ARBA" id="ARBA00023125"/>
    </source>
</evidence>
<gene>
    <name evidence="3" type="ORF">L0P57_10880</name>
</gene>
<dbReference type="PROSITE" id="PS50943">
    <property type="entry name" value="HTH_CROC1"/>
    <property type="match status" value="1"/>
</dbReference>
<name>A0ABS9MLX2_9FIRM</name>
<keyword evidence="1" id="KW-0238">DNA-binding</keyword>
<feature type="domain" description="HTH cro/C1-type" evidence="2">
    <location>
        <begin position="7"/>
        <end position="61"/>
    </location>
</feature>
<dbReference type="Gene3D" id="1.10.260.40">
    <property type="entry name" value="lambda repressor-like DNA-binding domains"/>
    <property type="match status" value="1"/>
</dbReference>
<keyword evidence="4" id="KW-1185">Reference proteome</keyword>
<dbReference type="CDD" id="cd00093">
    <property type="entry name" value="HTH_XRE"/>
    <property type="match status" value="1"/>
</dbReference>
<dbReference type="SUPFAM" id="SSF47413">
    <property type="entry name" value="lambda repressor-like DNA-binding domains"/>
    <property type="match status" value="1"/>
</dbReference>